<dbReference type="AlphaFoldDB" id="A0A3M9X4G6"/>
<dbReference type="PANTHER" id="PTHR46889">
    <property type="entry name" value="TRANSPOSASE INSF FOR INSERTION SEQUENCE IS3B-RELATED"/>
    <property type="match status" value="1"/>
</dbReference>
<dbReference type="InterPro" id="IPR001584">
    <property type="entry name" value="Integrase_cat-core"/>
</dbReference>
<accession>A0A3M9X4G6</accession>
<dbReference type="Gene3D" id="3.30.420.10">
    <property type="entry name" value="Ribonuclease H-like superfamily/Ribonuclease H"/>
    <property type="match status" value="1"/>
</dbReference>
<feature type="domain" description="HTH-like" evidence="2">
    <location>
        <begin position="39"/>
        <end position="93"/>
    </location>
</feature>
<evidence type="ECO:0000259" key="2">
    <source>
        <dbReference type="Pfam" id="PF13276"/>
    </source>
</evidence>
<feature type="domain" description="Integrase catalytic" evidence="1">
    <location>
        <begin position="120"/>
        <end position="168"/>
    </location>
</feature>
<dbReference type="EMBL" id="QKOD01000010">
    <property type="protein sequence ID" value="RNJ42612.1"/>
    <property type="molecule type" value="Genomic_DNA"/>
</dbReference>
<gene>
    <name evidence="3" type="ORF">DNR46_28050</name>
</gene>
<sequence>MTAHVPHGSPGIEQMCRLAGVSRAGYYRHWRQSAPRQEETGLRDVIQRLALANRHYGYRRIGALLGREGWQVNHKRVLRVMGEDNLLCLRTRPFVPRTTDSRHSWRVVPNLARGMELTGVNQLWVVDITYLHLAEQFAYLAVVLDAFSRKVIGWALELHLRASLAVDAQKWRSPHVFRFPAV</sequence>
<evidence type="ECO:0000313" key="3">
    <source>
        <dbReference type="EMBL" id="RNJ42612.1"/>
    </source>
</evidence>
<dbReference type="InterPro" id="IPR012337">
    <property type="entry name" value="RNaseH-like_sf"/>
</dbReference>
<dbReference type="InterPro" id="IPR025948">
    <property type="entry name" value="HTH-like_dom"/>
</dbReference>
<reference evidence="3 4" key="1">
    <citation type="journal article" date="2018" name="Mol. Plant Microbe Interact.">
        <title>Taxonomically Different Co-Microsymbionts of a Relict Legume, Oxytropis popoviana, Have Complementary Sets of Symbiotic Genes and Together Increase the Efficiency of Plant Nodulation.</title>
        <authorList>
            <person name="Safronova V."/>
            <person name="Belimov A."/>
            <person name="Sazanova A."/>
            <person name="Chirak E."/>
            <person name="Verkhozina A."/>
            <person name="Kuznetsova I."/>
            <person name="Andronov E."/>
            <person name="Puhalsky J."/>
            <person name="Tikhonovich I."/>
        </authorList>
    </citation>
    <scope>NUCLEOTIDE SEQUENCE [LARGE SCALE GENOMIC DNA]</scope>
    <source>
        <strain evidence="3 4">Opo-235</strain>
    </source>
</reference>
<dbReference type="Pfam" id="PF13276">
    <property type="entry name" value="HTH_21"/>
    <property type="match status" value="1"/>
</dbReference>
<evidence type="ECO:0000259" key="1">
    <source>
        <dbReference type="Pfam" id="PF00665"/>
    </source>
</evidence>
<dbReference type="Proteomes" id="UP000275436">
    <property type="component" value="Unassembled WGS sequence"/>
</dbReference>
<dbReference type="RefSeq" id="WP_123169620.1">
    <property type="nucleotide sequence ID" value="NZ_QKOD01000010.1"/>
</dbReference>
<dbReference type="SUPFAM" id="SSF53098">
    <property type="entry name" value="Ribonuclease H-like"/>
    <property type="match status" value="1"/>
</dbReference>
<organism evidence="3 4">
    <name type="scientific">Mesorhizobium japonicum</name>
    <dbReference type="NCBI Taxonomy" id="2066070"/>
    <lineage>
        <taxon>Bacteria</taxon>
        <taxon>Pseudomonadati</taxon>
        <taxon>Pseudomonadota</taxon>
        <taxon>Alphaproteobacteria</taxon>
        <taxon>Hyphomicrobiales</taxon>
        <taxon>Phyllobacteriaceae</taxon>
        <taxon>Mesorhizobium</taxon>
    </lineage>
</organism>
<dbReference type="GO" id="GO:0015074">
    <property type="term" value="P:DNA integration"/>
    <property type="evidence" value="ECO:0007669"/>
    <property type="project" value="InterPro"/>
</dbReference>
<evidence type="ECO:0008006" key="5">
    <source>
        <dbReference type="Google" id="ProtNLM"/>
    </source>
</evidence>
<evidence type="ECO:0000313" key="4">
    <source>
        <dbReference type="Proteomes" id="UP000275436"/>
    </source>
</evidence>
<dbReference type="InterPro" id="IPR036397">
    <property type="entry name" value="RNaseH_sf"/>
</dbReference>
<dbReference type="GO" id="GO:0003676">
    <property type="term" value="F:nucleic acid binding"/>
    <property type="evidence" value="ECO:0007669"/>
    <property type="project" value="InterPro"/>
</dbReference>
<proteinExistence type="predicted"/>
<protein>
    <recommendedName>
        <fullName evidence="5">Transposase</fullName>
    </recommendedName>
</protein>
<dbReference type="PANTHER" id="PTHR46889:SF7">
    <property type="entry name" value="TRANSPOSASE FOR INSERTION SEQUENCE ELEMENT IS904"/>
    <property type="match status" value="1"/>
</dbReference>
<comment type="caution">
    <text evidence="3">The sequence shown here is derived from an EMBL/GenBank/DDBJ whole genome shotgun (WGS) entry which is preliminary data.</text>
</comment>
<dbReference type="Pfam" id="PF00665">
    <property type="entry name" value="rve"/>
    <property type="match status" value="1"/>
</dbReference>
<name>A0A3M9X4G6_9HYPH</name>
<dbReference type="InterPro" id="IPR050900">
    <property type="entry name" value="Transposase_IS3/IS150/IS904"/>
</dbReference>